<evidence type="ECO:0000313" key="9">
    <source>
        <dbReference type="Proteomes" id="UP000317638"/>
    </source>
</evidence>
<dbReference type="CDD" id="cd03230">
    <property type="entry name" value="ABC_DR_subfamily_A"/>
    <property type="match status" value="1"/>
</dbReference>
<keyword evidence="6" id="KW-0046">Antibiotic resistance</keyword>
<dbReference type="SMART" id="SM00382">
    <property type="entry name" value="AAA"/>
    <property type="match status" value="1"/>
</dbReference>
<dbReference type="EMBL" id="VKKG01000001">
    <property type="protein sequence ID" value="TRY20323.1"/>
    <property type="molecule type" value="Genomic_DNA"/>
</dbReference>
<dbReference type="GO" id="GO:0046677">
    <property type="term" value="P:response to antibiotic"/>
    <property type="evidence" value="ECO:0007669"/>
    <property type="project" value="UniProtKB-KW"/>
</dbReference>
<keyword evidence="3" id="KW-0813">Transport</keyword>
<dbReference type="InterPro" id="IPR050763">
    <property type="entry name" value="ABC_transporter_ATP-binding"/>
</dbReference>
<organism evidence="8 9">
    <name type="scientific">Tessaracoccus rhinocerotis</name>
    <dbReference type="NCBI Taxonomy" id="1689449"/>
    <lineage>
        <taxon>Bacteria</taxon>
        <taxon>Bacillati</taxon>
        <taxon>Actinomycetota</taxon>
        <taxon>Actinomycetes</taxon>
        <taxon>Propionibacteriales</taxon>
        <taxon>Propionibacteriaceae</taxon>
        <taxon>Tessaracoccus</taxon>
    </lineage>
</organism>
<evidence type="ECO:0000256" key="5">
    <source>
        <dbReference type="ARBA" id="ARBA00022840"/>
    </source>
</evidence>
<evidence type="ECO:0000256" key="2">
    <source>
        <dbReference type="ARBA" id="ARBA00005417"/>
    </source>
</evidence>
<dbReference type="InterPro" id="IPR003439">
    <property type="entry name" value="ABC_transporter-like_ATP-bd"/>
</dbReference>
<comment type="caution">
    <text evidence="8">The sequence shown here is derived from an EMBL/GenBank/DDBJ whole genome shotgun (WGS) entry which is preliminary data.</text>
</comment>
<sequence>MAYGPKLVLDGLTLEIPRGQVVALLGPNGAGKTTTVEILEGIRRPSGGRVQVLGSDPIRAGEAWKARVGIVLQSWRDHARWRVHELLEVIADYYVPFATPEVVRPWPTDELLERVGLADSRDQRIDRLSGGQRRRLDVAVGLVGRPELLFLDEPTTGLDPKGRRDIHDLLGDVADLETTILMTTHDLDEAEKVADRILVLASGRIIADGTPDELRLGFSRSNEVRVRDRATGRVMVHSTPDPTAWLTEQLTLRPGEVEVLEVRPASLEEAYLSVVRRAEAGEDLSEIATIQEVAS</sequence>
<dbReference type="GO" id="GO:0005886">
    <property type="term" value="C:plasma membrane"/>
    <property type="evidence" value="ECO:0007669"/>
    <property type="project" value="UniProtKB-SubCell"/>
</dbReference>
<name>A0A553K6I4_9ACTN</name>
<keyword evidence="5 8" id="KW-0067">ATP-binding</keyword>
<dbReference type="PANTHER" id="PTHR42711:SF5">
    <property type="entry name" value="ABC TRANSPORTER ATP-BINDING PROTEIN NATA"/>
    <property type="match status" value="1"/>
</dbReference>
<dbReference type="Gene3D" id="3.40.50.300">
    <property type="entry name" value="P-loop containing nucleotide triphosphate hydrolases"/>
    <property type="match status" value="1"/>
</dbReference>
<gene>
    <name evidence="8" type="ORF">FOJ82_04175</name>
</gene>
<dbReference type="SUPFAM" id="SSF52540">
    <property type="entry name" value="P-loop containing nucleoside triphosphate hydrolases"/>
    <property type="match status" value="1"/>
</dbReference>
<dbReference type="GO" id="GO:0005524">
    <property type="term" value="F:ATP binding"/>
    <property type="evidence" value="ECO:0007669"/>
    <property type="project" value="UniProtKB-KW"/>
</dbReference>
<dbReference type="AlphaFoldDB" id="A0A553K6I4"/>
<dbReference type="PANTHER" id="PTHR42711">
    <property type="entry name" value="ABC TRANSPORTER ATP-BINDING PROTEIN"/>
    <property type="match status" value="1"/>
</dbReference>
<dbReference type="PROSITE" id="PS50893">
    <property type="entry name" value="ABC_TRANSPORTER_2"/>
    <property type="match status" value="1"/>
</dbReference>
<dbReference type="GO" id="GO:0016887">
    <property type="term" value="F:ATP hydrolysis activity"/>
    <property type="evidence" value="ECO:0007669"/>
    <property type="project" value="InterPro"/>
</dbReference>
<evidence type="ECO:0000256" key="4">
    <source>
        <dbReference type="ARBA" id="ARBA00022741"/>
    </source>
</evidence>
<feature type="domain" description="ABC transporter" evidence="7">
    <location>
        <begin position="1"/>
        <end position="227"/>
    </location>
</feature>
<reference evidence="8 9" key="1">
    <citation type="submission" date="2019-07" db="EMBL/GenBank/DDBJ databases">
        <authorList>
            <person name="Zhou L.-Y."/>
        </authorList>
    </citation>
    <scope>NUCLEOTIDE SEQUENCE [LARGE SCALE GENOMIC DNA]</scope>
    <source>
        <strain evidence="8 9">YIM 101269</strain>
    </source>
</reference>
<comment type="similarity">
    <text evidence="2">Belongs to the ABC transporter superfamily.</text>
</comment>
<evidence type="ECO:0000256" key="1">
    <source>
        <dbReference type="ARBA" id="ARBA00004202"/>
    </source>
</evidence>
<dbReference type="InterPro" id="IPR027417">
    <property type="entry name" value="P-loop_NTPase"/>
</dbReference>
<dbReference type="OrthoDB" id="9804819at2"/>
<dbReference type="InterPro" id="IPR003593">
    <property type="entry name" value="AAA+_ATPase"/>
</dbReference>
<protein>
    <submittedName>
        <fullName evidence="8">ABC transporter ATP-binding protein</fullName>
    </submittedName>
</protein>
<evidence type="ECO:0000313" key="8">
    <source>
        <dbReference type="EMBL" id="TRY20323.1"/>
    </source>
</evidence>
<dbReference type="Pfam" id="PF00005">
    <property type="entry name" value="ABC_tran"/>
    <property type="match status" value="1"/>
</dbReference>
<dbReference type="Proteomes" id="UP000317638">
    <property type="component" value="Unassembled WGS sequence"/>
</dbReference>
<keyword evidence="4" id="KW-0547">Nucleotide-binding</keyword>
<evidence type="ECO:0000256" key="3">
    <source>
        <dbReference type="ARBA" id="ARBA00022448"/>
    </source>
</evidence>
<proteinExistence type="inferred from homology"/>
<comment type="subcellular location">
    <subcellularLocation>
        <location evidence="1">Cell membrane</location>
        <topology evidence="1">Peripheral membrane protein</topology>
    </subcellularLocation>
</comment>
<keyword evidence="9" id="KW-1185">Reference proteome</keyword>
<evidence type="ECO:0000259" key="7">
    <source>
        <dbReference type="PROSITE" id="PS50893"/>
    </source>
</evidence>
<accession>A0A553K6I4</accession>
<dbReference type="InterPro" id="IPR017871">
    <property type="entry name" value="ABC_transporter-like_CS"/>
</dbReference>
<evidence type="ECO:0000256" key="6">
    <source>
        <dbReference type="ARBA" id="ARBA00023251"/>
    </source>
</evidence>
<dbReference type="PROSITE" id="PS00211">
    <property type="entry name" value="ABC_TRANSPORTER_1"/>
    <property type="match status" value="1"/>
</dbReference>